<dbReference type="Pfam" id="PF00176">
    <property type="entry name" value="SNF2-rel_dom"/>
    <property type="match status" value="1"/>
</dbReference>
<dbReference type="GO" id="GO:0004386">
    <property type="term" value="F:helicase activity"/>
    <property type="evidence" value="ECO:0007669"/>
    <property type="project" value="UniProtKB-KW"/>
</dbReference>
<dbReference type="Gene3D" id="3.40.50.10810">
    <property type="entry name" value="Tandem AAA-ATPase domain"/>
    <property type="match status" value="1"/>
</dbReference>
<dbReference type="PANTHER" id="PTHR10799">
    <property type="entry name" value="SNF2/RAD54 HELICASE FAMILY"/>
    <property type="match status" value="1"/>
</dbReference>
<name>A0ABT7N3D9_9MICO</name>
<proteinExistence type="predicted"/>
<dbReference type="SUPFAM" id="SSF52540">
    <property type="entry name" value="P-loop containing nucleoside triphosphate hydrolases"/>
    <property type="match status" value="2"/>
</dbReference>
<dbReference type="InterPro" id="IPR000330">
    <property type="entry name" value="SNF2_N"/>
</dbReference>
<dbReference type="InterPro" id="IPR001650">
    <property type="entry name" value="Helicase_C-like"/>
</dbReference>
<evidence type="ECO:0000313" key="5">
    <source>
        <dbReference type="Proteomes" id="UP001235064"/>
    </source>
</evidence>
<keyword evidence="1 4" id="KW-0378">Hydrolase</keyword>
<reference evidence="4 5" key="1">
    <citation type="submission" date="2023-06" db="EMBL/GenBank/DDBJ databases">
        <title>Microbacterium sp. nov., isolated from a waste landfill.</title>
        <authorList>
            <person name="Wen W."/>
        </authorList>
    </citation>
    <scope>NUCLEOTIDE SEQUENCE [LARGE SCALE GENOMIC DNA]</scope>
    <source>
        <strain evidence="4 5">ASV49</strain>
    </source>
</reference>
<keyword evidence="5" id="KW-1185">Reference proteome</keyword>
<dbReference type="EC" id="3.6.4.-" evidence="4"/>
<evidence type="ECO:0000259" key="3">
    <source>
        <dbReference type="Pfam" id="PF00271"/>
    </source>
</evidence>
<keyword evidence="4" id="KW-0347">Helicase</keyword>
<evidence type="ECO:0000259" key="2">
    <source>
        <dbReference type="Pfam" id="PF00176"/>
    </source>
</evidence>
<comment type="caution">
    <text evidence="4">The sequence shown here is derived from an EMBL/GenBank/DDBJ whole genome shotgun (WGS) entry which is preliminary data.</text>
</comment>
<organism evidence="4 5">
    <name type="scientific">Microbacterium candidum</name>
    <dbReference type="NCBI Taxonomy" id="3041922"/>
    <lineage>
        <taxon>Bacteria</taxon>
        <taxon>Bacillati</taxon>
        <taxon>Actinomycetota</taxon>
        <taxon>Actinomycetes</taxon>
        <taxon>Micrococcales</taxon>
        <taxon>Microbacteriaceae</taxon>
        <taxon>Microbacterium</taxon>
    </lineage>
</organism>
<dbReference type="Pfam" id="PF00271">
    <property type="entry name" value="Helicase_C"/>
    <property type="match status" value="1"/>
</dbReference>
<dbReference type="Gene3D" id="3.40.50.300">
    <property type="entry name" value="P-loop containing nucleotide triphosphate hydrolases"/>
    <property type="match status" value="1"/>
</dbReference>
<dbReference type="InterPro" id="IPR038718">
    <property type="entry name" value="SNF2-like_sf"/>
</dbReference>
<keyword evidence="4" id="KW-0067">ATP-binding</keyword>
<protein>
    <submittedName>
        <fullName evidence="4">DEAD/DEAH box helicase</fullName>
        <ecNumber evidence="4">3.6.4.-</ecNumber>
    </submittedName>
</protein>
<sequence>MPRSAWLSLAQEFLLQTGASDDGDRRLIVPVEKAGDVADILSRPWPAGRWEWHWTQDARAAAGSASAVQSAVDRVLAAPATRAGADLDQTLRDAGFARQLLPAQRDAVAQLVSSGGGGNFSVPGSGKTTMTYAVYALMRAAGLVDRMLVIAPQSAYEAWEDEATDCFAMGDIPVVELAPTSPSRRSEVLVYNYERAAQPGVRAAIDAWSHGRHFAVVFDEAHRAKRGKDGLHGFGAADLAGIAAARLVLTGTPMPNGPEDLVAILDLAWPGQGARLASTHTPHAERSWVRITKDGLGLDEAVIEIEPVRLDDAHMRVYNALASGLKNNPELQAEHPEYVQQAVTRLIACASNPALVEPVTDGELVWPSDIDAGRPLSELIADVRAVARPGKLLAAARYAADYASRGEKLLIWTNFLGNIDALQRLLEPYAPAVITGATPRHDPGAPTDRERELRRFRHDSDCTVLLATPQTLGEGVSLHHVCQTQLHVDRTFNAGLFLQALDRTHRVGMPQGTTARAIVLQGIETIDERIDAALRRKLRAMDEVLNDPTLERLTRVQIGPAAAGFSRDELADLLRHLN</sequence>
<gene>
    <name evidence="4" type="ORF">QSV35_17815</name>
</gene>
<dbReference type="EMBL" id="JASXSZ010000006">
    <property type="protein sequence ID" value="MDL9981193.1"/>
    <property type="molecule type" value="Genomic_DNA"/>
</dbReference>
<keyword evidence="4" id="KW-0547">Nucleotide-binding</keyword>
<feature type="domain" description="Helicase C-terminal" evidence="3">
    <location>
        <begin position="404"/>
        <end position="508"/>
    </location>
</feature>
<evidence type="ECO:0000313" key="4">
    <source>
        <dbReference type="EMBL" id="MDL9981193.1"/>
    </source>
</evidence>
<dbReference type="Proteomes" id="UP001235064">
    <property type="component" value="Unassembled WGS sequence"/>
</dbReference>
<feature type="domain" description="SNF2 N-terminal" evidence="2">
    <location>
        <begin position="123"/>
        <end position="271"/>
    </location>
</feature>
<dbReference type="CDD" id="cd18793">
    <property type="entry name" value="SF2_C_SNF"/>
    <property type="match status" value="1"/>
</dbReference>
<dbReference type="GO" id="GO:0016787">
    <property type="term" value="F:hydrolase activity"/>
    <property type="evidence" value="ECO:0007669"/>
    <property type="project" value="UniProtKB-KW"/>
</dbReference>
<evidence type="ECO:0000256" key="1">
    <source>
        <dbReference type="ARBA" id="ARBA00022801"/>
    </source>
</evidence>
<accession>A0ABT7N3D9</accession>
<dbReference type="InterPro" id="IPR027417">
    <property type="entry name" value="P-loop_NTPase"/>
</dbReference>
<dbReference type="InterPro" id="IPR049730">
    <property type="entry name" value="SNF2/RAD54-like_C"/>
</dbReference>